<dbReference type="AlphaFoldDB" id="X1ITS8"/>
<comment type="caution">
    <text evidence="1">The sequence shown here is derived from an EMBL/GenBank/DDBJ whole genome shotgun (WGS) entry which is preliminary data.</text>
</comment>
<organism evidence="1">
    <name type="scientific">marine sediment metagenome</name>
    <dbReference type="NCBI Taxonomy" id="412755"/>
    <lineage>
        <taxon>unclassified sequences</taxon>
        <taxon>metagenomes</taxon>
        <taxon>ecological metagenomes</taxon>
    </lineage>
</organism>
<sequence>SFLEVQMIVENWKSIPPRKAQLCIEQVDLRSYDGLLVEKEAM</sequence>
<gene>
    <name evidence="1" type="ORF">S03H2_49071</name>
</gene>
<proteinExistence type="predicted"/>
<protein>
    <submittedName>
        <fullName evidence="1">Uncharacterized protein</fullName>
    </submittedName>
</protein>
<dbReference type="EMBL" id="BARU01030983">
    <property type="protein sequence ID" value="GAH69484.1"/>
    <property type="molecule type" value="Genomic_DNA"/>
</dbReference>
<reference evidence="1" key="1">
    <citation type="journal article" date="2014" name="Front. Microbiol.">
        <title>High frequency of phylogenetically diverse reductive dehalogenase-homologous genes in deep subseafloor sedimentary metagenomes.</title>
        <authorList>
            <person name="Kawai M."/>
            <person name="Futagami T."/>
            <person name="Toyoda A."/>
            <person name="Takaki Y."/>
            <person name="Nishi S."/>
            <person name="Hori S."/>
            <person name="Arai W."/>
            <person name="Tsubouchi T."/>
            <person name="Morono Y."/>
            <person name="Uchiyama I."/>
            <person name="Ito T."/>
            <person name="Fujiyama A."/>
            <person name="Inagaki F."/>
            <person name="Takami H."/>
        </authorList>
    </citation>
    <scope>NUCLEOTIDE SEQUENCE</scope>
    <source>
        <strain evidence="1">Expedition CK06-06</strain>
    </source>
</reference>
<feature type="non-terminal residue" evidence="1">
    <location>
        <position position="1"/>
    </location>
</feature>
<evidence type="ECO:0000313" key="1">
    <source>
        <dbReference type="EMBL" id="GAH69484.1"/>
    </source>
</evidence>
<accession>X1ITS8</accession>
<name>X1ITS8_9ZZZZ</name>